<name>A0A6N8L104_9SPHI</name>
<evidence type="ECO:0000313" key="3">
    <source>
        <dbReference type="Proteomes" id="UP000435036"/>
    </source>
</evidence>
<proteinExistence type="predicted"/>
<comment type="caution">
    <text evidence="2">The sequence shown here is derived from an EMBL/GenBank/DDBJ whole genome shotgun (WGS) entry which is preliminary data.</text>
</comment>
<gene>
    <name evidence="2" type="ORF">GQF63_13205</name>
</gene>
<sequence length="415" mass="46646">MKIKHIRSILLAFVASLVLFSCSKDDKPNVENNKKDDLPQQETWVIFNGNADWSGGIYAIKENKSKNINLSGKQFYQLGYSAGGRIVGKTLYKLNGATSTELGITKFAIDPSQQVSHAGFLATPTNSYETNTLIVSDTEGYYWNLGAGGLKIQTFNPSSMQRTGEIDFSSLSNGSSYEAAGQLILAKRDDKLYVDIQHGTRTKAWQVKPNDLSVKIAVYNLSSKTIENTTTYNGATNLGLFADHVLWSIDEVTKDLYMVAIGDMVTQTPTSKILRIKQGENQFDESFELKINDFQYPSDFNRLFAHNGKIYTTISSRPTSYYGGGQHGVSYRQDIWYWTEIDAITRKAKRLDIPVDNFYAYQNPFLHQGEIYFLSNNSTDNFSGVTQYNPKTGETKETFRLEGSGRLMGFHIFND</sequence>
<dbReference type="AlphaFoldDB" id="A0A6N8L104"/>
<keyword evidence="1" id="KW-0732">Signal</keyword>
<feature type="signal peptide" evidence="1">
    <location>
        <begin position="1"/>
        <end position="23"/>
    </location>
</feature>
<evidence type="ECO:0000313" key="2">
    <source>
        <dbReference type="EMBL" id="MVZ62987.1"/>
    </source>
</evidence>
<dbReference type="EMBL" id="WSQA01000010">
    <property type="protein sequence ID" value="MVZ62987.1"/>
    <property type="molecule type" value="Genomic_DNA"/>
</dbReference>
<protein>
    <recommendedName>
        <fullName evidence="4">DUF4374 domain-containing protein</fullName>
    </recommendedName>
</protein>
<dbReference type="PROSITE" id="PS51257">
    <property type="entry name" value="PROKAR_LIPOPROTEIN"/>
    <property type="match status" value="1"/>
</dbReference>
<feature type="chain" id="PRO_5026842640" description="DUF4374 domain-containing protein" evidence="1">
    <location>
        <begin position="24"/>
        <end position="415"/>
    </location>
</feature>
<dbReference type="Proteomes" id="UP000435036">
    <property type="component" value="Unassembled WGS sequence"/>
</dbReference>
<evidence type="ECO:0000256" key="1">
    <source>
        <dbReference type="SAM" id="SignalP"/>
    </source>
</evidence>
<reference evidence="2 3" key="1">
    <citation type="submission" date="2019-12" db="EMBL/GenBank/DDBJ databases">
        <authorList>
            <person name="Dong K."/>
        </authorList>
    </citation>
    <scope>NUCLEOTIDE SEQUENCE [LARGE SCALE GENOMIC DNA]</scope>
    <source>
        <strain evidence="2 3">JCM 31225</strain>
    </source>
</reference>
<evidence type="ECO:0008006" key="4">
    <source>
        <dbReference type="Google" id="ProtNLM"/>
    </source>
</evidence>
<keyword evidence="3" id="KW-1185">Reference proteome</keyword>
<organism evidence="2 3">
    <name type="scientific">Sphingobacterium humi</name>
    <dbReference type="NCBI Taxonomy" id="1796905"/>
    <lineage>
        <taxon>Bacteria</taxon>
        <taxon>Pseudomonadati</taxon>
        <taxon>Bacteroidota</taxon>
        <taxon>Sphingobacteriia</taxon>
        <taxon>Sphingobacteriales</taxon>
        <taxon>Sphingobacteriaceae</taxon>
        <taxon>Sphingobacterium</taxon>
    </lineage>
</organism>
<accession>A0A6N8L104</accession>
<dbReference type="RefSeq" id="WP_160369714.1">
    <property type="nucleotide sequence ID" value="NZ_WSQA01000010.1"/>
</dbReference>
<dbReference type="OrthoDB" id="1404180at2"/>